<accession>A0A8X7XSB1</accession>
<dbReference type="InterPro" id="IPR026961">
    <property type="entry name" value="PGG_dom"/>
</dbReference>
<sequence length="313" mass="34945">MPHNWSGFHKNHCHGNRQHSCSPLAVSRVVEELHRGFESDGRVVERLQKGFERGRYHNFGLSIRSRSTVPATTCTMASLVLRLGSSLHFTCKVLQVLVKADDMAEFDINLISNLPRTTLTTEQLNRGVGNLLVVSVLVVGVTFAGAITVPGSSHDLNSGSSKNLMRAFFFFDMLAMNFSLIAAIILCQISLGRTSYVTISMEIAIFLNFYSLICMGLAFTFILAITVQERNGFFTTIVTFQAHLFVVQVVYSYRLMVSTANSILSFLQAKLFKLMARMEGGRMYGLLLWVENRITSSSNWIACKREGNQISCN</sequence>
<gene>
    <name evidence="9" type="ORF">POTOM_057215</name>
</gene>
<dbReference type="AlphaFoldDB" id="A0A8X7XSB1"/>
<dbReference type="PANTHER" id="PTHR24186">
    <property type="entry name" value="PROTEIN PHOSPHATASE 1 REGULATORY SUBUNIT"/>
    <property type="match status" value="1"/>
</dbReference>
<evidence type="ECO:0000256" key="2">
    <source>
        <dbReference type="ARBA" id="ARBA00022692"/>
    </source>
</evidence>
<protein>
    <recommendedName>
        <fullName evidence="8">PGG domain-containing protein</fullName>
    </recommendedName>
</protein>
<evidence type="ECO:0000259" key="8">
    <source>
        <dbReference type="Pfam" id="PF13962"/>
    </source>
</evidence>
<keyword evidence="4 7" id="KW-1133">Transmembrane helix</keyword>
<dbReference type="GO" id="GO:0005886">
    <property type="term" value="C:plasma membrane"/>
    <property type="evidence" value="ECO:0007669"/>
    <property type="project" value="TreeGrafter"/>
</dbReference>
<organism evidence="9 10">
    <name type="scientific">Populus tomentosa</name>
    <name type="common">Chinese white poplar</name>
    <dbReference type="NCBI Taxonomy" id="118781"/>
    <lineage>
        <taxon>Eukaryota</taxon>
        <taxon>Viridiplantae</taxon>
        <taxon>Streptophyta</taxon>
        <taxon>Embryophyta</taxon>
        <taxon>Tracheophyta</taxon>
        <taxon>Spermatophyta</taxon>
        <taxon>Magnoliopsida</taxon>
        <taxon>eudicotyledons</taxon>
        <taxon>Gunneridae</taxon>
        <taxon>Pentapetalae</taxon>
        <taxon>rosids</taxon>
        <taxon>fabids</taxon>
        <taxon>Malpighiales</taxon>
        <taxon>Salicaceae</taxon>
        <taxon>Saliceae</taxon>
        <taxon>Populus</taxon>
    </lineage>
</organism>
<evidence type="ECO:0000256" key="6">
    <source>
        <dbReference type="ARBA" id="ARBA00023136"/>
    </source>
</evidence>
<dbReference type="PANTHER" id="PTHR24186:SF50">
    <property type="entry name" value="ANKYRIN REPEAT-CONTAINING PROTEIN ITN1-LIKE ISOFORM X1"/>
    <property type="match status" value="1"/>
</dbReference>
<comment type="caution">
    <text evidence="9">The sequence shown here is derived from an EMBL/GenBank/DDBJ whole genome shotgun (WGS) entry which is preliminary data.</text>
</comment>
<feature type="transmembrane region" description="Helical" evidence="7">
    <location>
        <begin position="203"/>
        <end position="227"/>
    </location>
</feature>
<keyword evidence="10" id="KW-1185">Reference proteome</keyword>
<evidence type="ECO:0000256" key="1">
    <source>
        <dbReference type="ARBA" id="ARBA00004141"/>
    </source>
</evidence>
<feature type="domain" description="PGG" evidence="8">
    <location>
        <begin position="122"/>
        <end position="223"/>
    </location>
</feature>
<evidence type="ECO:0000313" key="9">
    <source>
        <dbReference type="EMBL" id="KAG6739613.1"/>
    </source>
</evidence>
<evidence type="ECO:0000256" key="3">
    <source>
        <dbReference type="ARBA" id="ARBA00022737"/>
    </source>
</evidence>
<comment type="subcellular location">
    <subcellularLocation>
        <location evidence="1">Membrane</location>
        <topology evidence="1">Multi-pass membrane protein</topology>
    </subcellularLocation>
</comment>
<dbReference type="EMBL" id="JAAWWB010000036">
    <property type="protein sequence ID" value="KAG6739613.1"/>
    <property type="molecule type" value="Genomic_DNA"/>
</dbReference>
<dbReference type="Pfam" id="PF13962">
    <property type="entry name" value="PGG"/>
    <property type="match status" value="1"/>
</dbReference>
<evidence type="ECO:0000256" key="5">
    <source>
        <dbReference type="ARBA" id="ARBA00023043"/>
    </source>
</evidence>
<name>A0A8X7XSB1_POPTO</name>
<evidence type="ECO:0000313" key="10">
    <source>
        <dbReference type="Proteomes" id="UP000886885"/>
    </source>
</evidence>
<reference evidence="9" key="1">
    <citation type="journal article" date="2020" name="bioRxiv">
        <title>Hybrid origin of Populus tomentosa Carr. identified through genome sequencing and phylogenomic analysis.</title>
        <authorList>
            <person name="An X."/>
            <person name="Gao K."/>
            <person name="Chen Z."/>
            <person name="Li J."/>
            <person name="Yang X."/>
            <person name="Yang X."/>
            <person name="Zhou J."/>
            <person name="Guo T."/>
            <person name="Zhao T."/>
            <person name="Huang S."/>
            <person name="Miao D."/>
            <person name="Khan W.U."/>
            <person name="Rao P."/>
            <person name="Ye M."/>
            <person name="Lei B."/>
            <person name="Liao W."/>
            <person name="Wang J."/>
            <person name="Ji L."/>
            <person name="Li Y."/>
            <person name="Guo B."/>
            <person name="Mustafa N.S."/>
            <person name="Li S."/>
            <person name="Yun Q."/>
            <person name="Keller S.R."/>
            <person name="Mao J."/>
            <person name="Zhang R."/>
            <person name="Strauss S.H."/>
        </authorList>
    </citation>
    <scope>NUCLEOTIDE SEQUENCE</scope>
    <source>
        <strain evidence="9">GM15</strain>
        <tissue evidence="9">Leaf</tissue>
    </source>
</reference>
<keyword evidence="3" id="KW-0677">Repeat</keyword>
<dbReference type="Proteomes" id="UP000886885">
    <property type="component" value="Chromosome 18D"/>
</dbReference>
<keyword evidence="5" id="KW-0040">ANK repeat</keyword>
<feature type="transmembrane region" description="Helical" evidence="7">
    <location>
        <begin position="167"/>
        <end position="191"/>
    </location>
</feature>
<keyword evidence="2 7" id="KW-0812">Transmembrane</keyword>
<evidence type="ECO:0000256" key="4">
    <source>
        <dbReference type="ARBA" id="ARBA00022989"/>
    </source>
</evidence>
<feature type="transmembrane region" description="Helical" evidence="7">
    <location>
        <begin position="128"/>
        <end position="147"/>
    </location>
</feature>
<proteinExistence type="predicted"/>
<evidence type="ECO:0000256" key="7">
    <source>
        <dbReference type="SAM" id="Phobius"/>
    </source>
</evidence>
<keyword evidence="6 7" id="KW-0472">Membrane</keyword>